<dbReference type="EMBL" id="SNZF01000013">
    <property type="protein sequence ID" value="TDR34710.1"/>
    <property type="molecule type" value="Genomic_DNA"/>
</dbReference>
<dbReference type="AlphaFoldDB" id="A0A4R6YET5"/>
<comment type="caution">
    <text evidence="2">The sequence shown here is derived from an EMBL/GenBank/DDBJ whole genome shotgun (WGS) entry which is preliminary data.</text>
</comment>
<protein>
    <submittedName>
        <fullName evidence="2">HTH domain-containing protein</fullName>
    </submittedName>
</protein>
<proteinExistence type="predicted"/>
<accession>A0A4R6YET5</accession>
<dbReference type="Gene3D" id="1.10.10.10">
    <property type="entry name" value="Winged helix-like DNA-binding domain superfamily/Winged helix DNA-binding domain"/>
    <property type="match status" value="1"/>
</dbReference>
<dbReference type="SUPFAM" id="SSF46785">
    <property type="entry name" value="Winged helix' DNA-binding domain"/>
    <property type="match status" value="1"/>
</dbReference>
<evidence type="ECO:0000259" key="1">
    <source>
        <dbReference type="Pfam" id="PF08279"/>
    </source>
</evidence>
<reference evidence="2 3" key="1">
    <citation type="submission" date="2019-03" db="EMBL/GenBank/DDBJ databases">
        <title>Genomic Encyclopedia of Type Strains, Phase IV (KMG-IV): sequencing the most valuable type-strain genomes for metagenomic binning, comparative biology and taxonomic classification.</title>
        <authorList>
            <person name="Goeker M."/>
        </authorList>
    </citation>
    <scope>NUCLEOTIDE SEQUENCE [LARGE SCALE GENOMIC DNA]</scope>
    <source>
        <strain evidence="2 3">DSM 11603</strain>
    </source>
</reference>
<evidence type="ECO:0000313" key="2">
    <source>
        <dbReference type="EMBL" id="TDR34710.1"/>
    </source>
</evidence>
<dbReference type="InterPro" id="IPR036390">
    <property type="entry name" value="WH_DNA-bd_sf"/>
</dbReference>
<evidence type="ECO:0000313" key="3">
    <source>
        <dbReference type="Proteomes" id="UP000294958"/>
    </source>
</evidence>
<name>A0A4R6YET5_9HYPH</name>
<keyword evidence="3" id="KW-1185">Reference proteome</keyword>
<dbReference type="InterPro" id="IPR013196">
    <property type="entry name" value="HTH_11"/>
</dbReference>
<feature type="domain" description="Helix-turn-helix type 11" evidence="1">
    <location>
        <begin position="11"/>
        <end position="62"/>
    </location>
</feature>
<organism evidence="2 3">
    <name type="scientific">Aquamicrobium defluvii</name>
    <dbReference type="NCBI Taxonomy" id="69279"/>
    <lineage>
        <taxon>Bacteria</taxon>
        <taxon>Pseudomonadati</taxon>
        <taxon>Pseudomonadota</taxon>
        <taxon>Alphaproteobacteria</taxon>
        <taxon>Hyphomicrobiales</taxon>
        <taxon>Phyllobacteriaceae</taxon>
        <taxon>Aquamicrobium</taxon>
    </lineage>
</organism>
<sequence>MCRRCETRYRRMQKIVSLLQKGLVTADEIAGKVGVSSRTVYRYVEDLRREGLPIDGEAGVGYLMRPRREARHVD</sequence>
<gene>
    <name evidence="2" type="ORF">DES43_113141</name>
</gene>
<dbReference type="Proteomes" id="UP000294958">
    <property type="component" value="Unassembled WGS sequence"/>
</dbReference>
<dbReference type="Pfam" id="PF08279">
    <property type="entry name" value="HTH_11"/>
    <property type="match status" value="1"/>
</dbReference>
<dbReference type="InterPro" id="IPR036388">
    <property type="entry name" value="WH-like_DNA-bd_sf"/>
</dbReference>
<dbReference type="RefSeq" id="WP_245514568.1">
    <property type="nucleotide sequence ID" value="NZ_SNZF01000013.1"/>
</dbReference>